<dbReference type="FunFam" id="1.10.238.10:FF:000178">
    <property type="entry name" value="Calmodulin-2 A"/>
    <property type="match status" value="1"/>
</dbReference>
<keyword evidence="5" id="KW-1185">Reference proteome</keyword>
<dbReference type="InterPro" id="IPR050230">
    <property type="entry name" value="CALM/Myosin/TropC-like"/>
</dbReference>
<feature type="domain" description="EF-hand" evidence="3">
    <location>
        <begin position="8"/>
        <end position="43"/>
    </location>
</feature>
<dbReference type="PANTHER" id="PTHR23048">
    <property type="entry name" value="MYOSIN LIGHT CHAIN 1, 3"/>
    <property type="match status" value="1"/>
</dbReference>
<accession>A0A3S3RIS0</accession>
<protein>
    <submittedName>
        <fullName evidence="4">Calmodulin-A-like protein</fullName>
    </submittedName>
</protein>
<dbReference type="InterPro" id="IPR018247">
    <property type="entry name" value="EF_Hand_1_Ca_BS"/>
</dbReference>
<feature type="domain" description="EF-hand" evidence="3">
    <location>
        <begin position="44"/>
        <end position="78"/>
    </location>
</feature>
<organism evidence="4 5">
    <name type="scientific">Dinothrombium tinctorium</name>
    <dbReference type="NCBI Taxonomy" id="1965070"/>
    <lineage>
        <taxon>Eukaryota</taxon>
        <taxon>Metazoa</taxon>
        <taxon>Ecdysozoa</taxon>
        <taxon>Arthropoda</taxon>
        <taxon>Chelicerata</taxon>
        <taxon>Arachnida</taxon>
        <taxon>Acari</taxon>
        <taxon>Acariformes</taxon>
        <taxon>Trombidiformes</taxon>
        <taxon>Prostigmata</taxon>
        <taxon>Anystina</taxon>
        <taxon>Parasitengona</taxon>
        <taxon>Trombidioidea</taxon>
        <taxon>Trombidiidae</taxon>
        <taxon>Dinothrombium</taxon>
    </lineage>
</organism>
<sequence>MAVKLSEKELADLKDGFAVFDQDHDGKITSKEIEAVLKAAGINVSEDMLNEIIKEADADKNGVIDFDEFVALMTKERE</sequence>
<evidence type="ECO:0000256" key="2">
    <source>
        <dbReference type="ARBA" id="ARBA00022837"/>
    </source>
</evidence>
<dbReference type="InterPro" id="IPR002048">
    <property type="entry name" value="EF_hand_dom"/>
</dbReference>
<name>A0A3S3RIS0_9ACAR</name>
<evidence type="ECO:0000256" key="1">
    <source>
        <dbReference type="ARBA" id="ARBA00022737"/>
    </source>
</evidence>
<dbReference type="CDD" id="cd00051">
    <property type="entry name" value="EFh"/>
    <property type="match status" value="1"/>
</dbReference>
<dbReference type="PROSITE" id="PS00018">
    <property type="entry name" value="EF_HAND_1"/>
    <property type="match status" value="2"/>
</dbReference>
<dbReference type="Gene3D" id="1.10.238.10">
    <property type="entry name" value="EF-hand"/>
    <property type="match status" value="1"/>
</dbReference>
<dbReference type="PROSITE" id="PS50222">
    <property type="entry name" value="EF_HAND_2"/>
    <property type="match status" value="2"/>
</dbReference>
<dbReference type="AlphaFoldDB" id="A0A3S3RIS0"/>
<proteinExistence type="predicted"/>
<dbReference type="STRING" id="1965070.A0A3S3RIS0"/>
<dbReference type="InterPro" id="IPR011992">
    <property type="entry name" value="EF-hand-dom_pair"/>
</dbReference>
<dbReference type="GO" id="GO:0005509">
    <property type="term" value="F:calcium ion binding"/>
    <property type="evidence" value="ECO:0007669"/>
    <property type="project" value="InterPro"/>
</dbReference>
<keyword evidence="1" id="KW-0677">Repeat</keyword>
<dbReference type="SMART" id="SM00054">
    <property type="entry name" value="EFh"/>
    <property type="match status" value="2"/>
</dbReference>
<comment type="caution">
    <text evidence="4">The sequence shown here is derived from an EMBL/GenBank/DDBJ whole genome shotgun (WGS) entry which is preliminary data.</text>
</comment>
<dbReference type="GO" id="GO:0016460">
    <property type="term" value="C:myosin II complex"/>
    <property type="evidence" value="ECO:0007669"/>
    <property type="project" value="TreeGrafter"/>
</dbReference>
<gene>
    <name evidence="4" type="ORF">B4U79_15540</name>
</gene>
<dbReference type="PANTHER" id="PTHR23048:SF0">
    <property type="entry name" value="CALMODULIN LIKE 3"/>
    <property type="match status" value="1"/>
</dbReference>
<evidence type="ECO:0000313" key="4">
    <source>
        <dbReference type="EMBL" id="RWS01527.1"/>
    </source>
</evidence>
<evidence type="ECO:0000259" key="3">
    <source>
        <dbReference type="PROSITE" id="PS50222"/>
    </source>
</evidence>
<reference evidence="4 5" key="1">
    <citation type="journal article" date="2018" name="Gigascience">
        <title>Genomes of trombidid mites reveal novel predicted allergens and laterally-transferred genes associated with secondary metabolism.</title>
        <authorList>
            <person name="Dong X."/>
            <person name="Chaisiri K."/>
            <person name="Xia D."/>
            <person name="Armstrong S.D."/>
            <person name="Fang Y."/>
            <person name="Donnelly M.J."/>
            <person name="Kadowaki T."/>
            <person name="McGarry J.W."/>
            <person name="Darby A.C."/>
            <person name="Makepeace B.L."/>
        </authorList>
    </citation>
    <scope>NUCLEOTIDE SEQUENCE [LARGE SCALE GENOMIC DNA]</scope>
    <source>
        <strain evidence="4">UoL-WK</strain>
    </source>
</reference>
<dbReference type="EMBL" id="NCKU01009039">
    <property type="protein sequence ID" value="RWS01527.1"/>
    <property type="molecule type" value="Genomic_DNA"/>
</dbReference>
<evidence type="ECO:0000313" key="5">
    <source>
        <dbReference type="Proteomes" id="UP000285301"/>
    </source>
</evidence>
<dbReference type="SUPFAM" id="SSF47473">
    <property type="entry name" value="EF-hand"/>
    <property type="match status" value="1"/>
</dbReference>
<keyword evidence="2" id="KW-0106">Calcium</keyword>
<dbReference type="Proteomes" id="UP000285301">
    <property type="component" value="Unassembled WGS sequence"/>
</dbReference>
<dbReference type="Pfam" id="PF13499">
    <property type="entry name" value="EF-hand_7"/>
    <property type="match status" value="1"/>
</dbReference>
<dbReference type="OrthoDB" id="26525at2759"/>